<feature type="chain" id="PRO_5015053723" description="PepSY domain-containing protein" evidence="1">
    <location>
        <begin position="18"/>
        <end position="169"/>
    </location>
</feature>
<evidence type="ECO:0000313" key="4">
    <source>
        <dbReference type="EMBL" id="NMP59433.1"/>
    </source>
</evidence>
<dbReference type="Proteomes" id="UP000244022">
    <property type="component" value="Unassembled WGS sequence"/>
</dbReference>
<reference evidence="6 9" key="2">
    <citation type="submission" date="2017-05" db="EMBL/GenBank/DDBJ databases">
        <title>The Genome Sequence of Enterococcus mundtii 6B1_DIV0119.</title>
        <authorList>
            <consortium name="The Broad Institute Genomics Platform"/>
            <consortium name="The Broad Institute Genomic Center for Infectious Diseases"/>
            <person name="Earl A."/>
            <person name="Manson A."/>
            <person name="Schwartman J."/>
            <person name="Gilmore M."/>
            <person name="Abouelleil A."/>
            <person name="Cao P."/>
            <person name="Chapman S."/>
            <person name="Cusick C."/>
            <person name="Shea T."/>
            <person name="Young S."/>
            <person name="Neafsey D."/>
            <person name="Nusbaum C."/>
            <person name="Birren B."/>
        </authorList>
    </citation>
    <scope>NUCLEOTIDE SEQUENCE [LARGE SCALE GENOMIC DNA]</scope>
    <source>
        <strain evidence="6 9">6B1_DIV0119</strain>
    </source>
</reference>
<dbReference type="Proteomes" id="UP000321175">
    <property type="component" value="Unassembled WGS sequence"/>
</dbReference>
<evidence type="ECO:0000313" key="13">
    <source>
        <dbReference type="Proteomes" id="UP000557857"/>
    </source>
</evidence>
<dbReference type="AlphaFoldDB" id="A0A1A6G6K2"/>
<evidence type="ECO:0000313" key="2">
    <source>
        <dbReference type="EMBL" id="BBM14017.1"/>
    </source>
</evidence>
<dbReference type="EMBL" id="BJWA01000024">
    <property type="protein sequence ID" value="GEL81412.1"/>
    <property type="molecule type" value="Genomic_DNA"/>
</dbReference>
<evidence type="ECO:0000256" key="1">
    <source>
        <dbReference type="SAM" id="SignalP"/>
    </source>
</evidence>
<evidence type="ECO:0000313" key="12">
    <source>
        <dbReference type="Proteomes" id="UP000509460"/>
    </source>
</evidence>
<protein>
    <recommendedName>
        <fullName evidence="14">PepSY domain-containing protein</fullName>
    </recommendedName>
</protein>
<name>A0A1A6G6K2_ENTMU</name>
<dbReference type="Proteomes" id="UP000195024">
    <property type="component" value="Unassembled WGS sequence"/>
</dbReference>
<proteinExistence type="predicted"/>
<evidence type="ECO:0000313" key="3">
    <source>
        <dbReference type="EMBL" id="GEL81412.1"/>
    </source>
</evidence>
<dbReference type="OrthoDB" id="2195001at2"/>
<evidence type="ECO:0000313" key="5">
    <source>
        <dbReference type="EMBL" id="ONN44568.1"/>
    </source>
</evidence>
<evidence type="ECO:0008006" key="14">
    <source>
        <dbReference type="Google" id="ProtNLM"/>
    </source>
</evidence>
<dbReference type="EMBL" id="PYGR01000060">
    <property type="protein sequence ID" value="PTO34507.1"/>
    <property type="molecule type" value="Genomic_DNA"/>
</dbReference>
<sequence>MKKIIIAASIAIIVSLAASLGLLDANFSFDDISDQEYQISLQKAVSILRDEYHEEKVSRIQFNQLDEEQSNKKMYEYIFYTPNRVITVNPISGKTMVVDESRNEPGQFFHLKTIHQVKHPQAAMKEAVHKVGKHHGKAKSWEITTKSGQLYYSVAVDGTNHLEDVLISA</sequence>
<dbReference type="EMBL" id="AP019810">
    <property type="protein sequence ID" value="BBM14017.1"/>
    <property type="molecule type" value="Genomic_DNA"/>
</dbReference>
<keyword evidence="11" id="KW-1185">Reference proteome</keyword>
<evidence type="ECO:0000313" key="11">
    <source>
        <dbReference type="Proteomes" id="UP000321175"/>
    </source>
</evidence>
<dbReference type="Proteomes" id="UP000509460">
    <property type="component" value="Chromosome"/>
</dbReference>
<dbReference type="GeneID" id="61000119"/>
<dbReference type="Proteomes" id="UP000557857">
    <property type="component" value="Unassembled WGS sequence"/>
</dbReference>
<evidence type="ECO:0000313" key="7">
    <source>
        <dbReference type="EMBL" id="PTO34507.1"/>
    </source>
</evidence>
<reference evidence="3 11" key="5">
    <citation type="submission" date="2019-07" db="EMBL/GenBank/DDBJ databases">
        <title>Whole genome shotgun sequence of Enterococcus mundtii NBRC 100490.</title>
        <authorList>
            <person name="Hosoyama A."/>
            <person name="Uohara A."/>
            <person name="Ohji S."/>
            <person name="Ichikawa N."/>
        </authorList>
    </citation>
    <scope>NUCLEOTIDE SEQUENCE [LARGE SCALE GENOMIC DNA]</scope>
    <source>
        <strain evidence="3 11">NBRC 100490</strain>
    </source>
</reference>
<evidence type="ECO:0000313" key="10">
    <source>
        <dbReference type="Proteomes" id="UP000244022"/>
    </source>
</evidence>
<gene>
    <name evidence="6" type="ORF">A5802_001841</name>
    <name evidence="5" type="ORF">BTN92_00080</name>
    <name evidence="7" type="ORF">C6N14_11930</name>
    <name evidence="2" type="ORF">EM151A_0779</name>
    <name evidence="3" type="ORF">EMU01_25560</name>
    <name evidence="4" type="ORF">HI921_13340</name>
</gene>
<evidence type="ECO:0000313" key="8">
    <source>
        <dbReference type="Proteomes" id="UP000189299"/>
    </source>
</evidence>
<reference evidence="4 13" key="6">
    <citation type="submission" date="2020-04" db="EMBL/GenBank/DDBJ databases">
        <authorList>
            <person name="Abaymova A."/>
            <person name="Teymurazov M."/>
            <person name="Tazyna O."/>
            <person name="Chatushin Y."/>
            <person name="Svetoch E."/>
            <person name="Pereligyn V."/>
            <person name="Pohylenko V."/>
            <person name="Platonov M."/>
            <person name="Kartsev N."/>
            <person name="Skryabin Y."/>
            <person name="Sizova A."/>
            <person name="Solomentsev V."/>
            <person name="Kislichkina A."/>
            <person name="Bogun A."/>
        </authorList>
    </citation>
    <scope>NUCLEOTIDE SEQUENCE [LARGE SCALE GENOMIC DNA]</scope>
    <source>
        <strain evidence="4">SCPM-O-B-8398</strain>
        <strain evidence="13">SCPM-O-B-8398 (E28)</strain>
    </source>
</reference>
<dbReference type="EMBL" id="NGMS01000001">
    <property type="protein sequence ID" value="OTP28102.1"/>
    <property type="molecule type" value="Genomic_DNA"/>
</dbReference>
<dbReference type="RefSeq" id="WP_010734754.1">
    <property type="nucleotide sequence ID" value="NZ_AP019810.1"/>
</dbReference>
<evidence type="ECO:0000313" key="6">
    <source>
        <dbReference type="EMBL" id="OTP28102.1"/>
    </source>
</evidence>
<evidence type="ECO:0000313" key="9">
    <source>
        <dbReference type="Proteomes" id="UP000195024"/>
    </source>
</evidence>
<keyword evidence="1" id="KW-0732">Signal</keyword>
<reference evidence="2 12" key="4">
    <citation type="submission" date="2019-07" db="EMBL/GenBank/DDBJ databases">
        <title>antibiotic susceptibility of plant-derived lactic acid bacteria.</title>
        <authorList>
            <person name="Sugiyama M."/>
            <person name="Noda M."/>
        </authorList>
    </citation>
    <scope>NUCLEOTIDE SEQUENCE [LARGE SCALE GENOMIC DNA]</scope>
    <source>
        <strain evidence="2 12">15-1A</strain>
    </source>
</reference>
<dbReference type="Proteomes" id="UP000189299">
    <property type="component" value="Unassembled WGS sequence"/>
</dbReference>
<organism evidence="7 10">
    <name type="scientific">Enterococcus mundtii</name>
    <dbReference type="NCBI Taxonomy" id="53346"/>
    <lineage>
        <taxon>Bacteria</taxon>
        <taxon>Bacillati</taxon>
        <taxon>Bacillota</taxon>
        <taxon>Bacilli</taxon>
        <taxon>Lactobacillales</taxon>
        <taxon>Enterococcaceae</taxon>
        <taxon>Enterococcus</taxon>
    </lineage>
</organism>
<accession>A0A1A6G6K2</accession>
<dbReference type="STRING" id="53346.A5802_001841"/>
<dbReference type="EMBL" id="JABCAG010000051">
    <property type="protein sequence ID" value="NMP59433.1"/>
    <property type="molecule type" value="Genomic_DNA"/>
</dbReference>
<feature type="signal peptide" evidence="1">
    <location>
        <begin position="1"/>
        <end position="17"/>
    </location>
</feature>
<reference evidence="7 10" key="3">
    <citation type="submission" date="2018-03" db="EMBL/GenBank/DDBJ databases">
        <title>Draft genome sequences of four Enterococcus mundtii strains isolated from beef slaughterhouses in Kenya.</title>
        <authorList>
            <person name="Wambui J."/>
            <person name="Stevens M."/>
            <person name="Njage P."/>
            <person name="Stephan R."/>
            <person name="Tasara T."/>
        </authorList>
    </citation>
    <scope>NUCLEOTIDE SEQUENCE [LARGE SCALE GENOMIC DNA]</scope>
    <source>
        <strain evidence="7 10">H18-EM</strain>
    </source>
</reference>
<reference evidence="5 8" key="1">
    <citation type="submission" date="2016-12" db="EMBL/GenBank/DDBJ databases">
        <authorList>
            <person name="Song W.-J."/>
            <person name="Kurnit D.M."/>
        </authorList>
    </citation>
    <scope>NUCLEOTIDE SEQUENCE [LARGE SCALE GENOMIC DNA]</scope>
    <source>
        <strain evidence="5 8">CGB1038-1_S1</strain>
    </source>
</reference>
<dbReference type="EMBL" id="MSTR01000001">
    <property type="protein sequence ID" value="ONN44568.1"/>
    <property type="molecule type" value="Genomic_DNA"/>
</dbReference>